<comment type="caution">
    <text evidence="4">The sequence shown here is derived from an EMBL/GenBank/DDBJ whole genome shotgun (WGS) entry which is preliminary data.</text>
</comment>
<dbReference type="PANTHER" id="PTHR43861">
    <property type="entry name" value="TRANS-ACONITATE 2-METHYLTRANSFERASE-RELATED"/>
    <property type="match status" value="1"/>
</dbReference>
<sequence length="244" mass="27040">MSYSAHFANEHEAERYDTDQYAPSAYATLLWEIEQQQLDEVLGTMAPRQFDHLDFACGTGRVLQHVVPQAASSTAIDVSEAMAARARARVPSATVITRDITRGGEIEGSYDVVTAFRFILNAEPQLREAGLNALAARLRNSSSILIFNNHGHLLSHKALLAVPHWIRRRGARRQSGNLMTHRKVVVTARQSGLQVQRVAGCGVLGGRLAKMIPRSAAVRIERWAARSPLSWFGSNQLYVARRES</sequence>
<keyword evidence="5" id="KW-1185">Reference proteome</keyword>
<reference evidence="4" key="1">
    <citation type="journal article" date="2014" name="Int. J. Syst. Evol. Microbiol.">
        <title>Complete genome sequence of Corynebacterium casei LMG S-19264T (=DSM 44701T), isolated from a smear-ripened cheese.</title>
        <authorList>
            <consortium name="US DOE Joint Genome Institute (JGI-PGF)"/>
            <person name="Walter F."/>
            <person name="Albersmeier A."/>
            <person name="Kalinowski J."/>
            <person name="Ruckert C."/>
        </authorList>
    </citation>
    <scope>NUCLEOTIDE SEQUENCE</scope>
    <source>
        <strain evidence="4">CGMCC 4.7306</strain>
    </source>
</reference>
<protein>
    <recommendedName>
        <fullName evidence="3">Methyltransferase domain-containing protein</fullName>
    </recommendedName>
</protein>
<evidence type="ECO:0000313" key="4">
    <source>
        <dbReference type="EMBL" id="GGL83217.1"/>
    </source>
</evidence>
<evidence type="ECO:0000259" key="3">
    <source>
        <dbReference type="Pfam" id="PF13649"/>
    </source>
</evidence>
<dbReference type="InterPro" id="IPR029063">
    <property type="entry name" value="SAM-dependent_MTases_sf"/>
</dbReference>
<dbReference type="PANTHER" id="PTHR43861:SF1">
    <property type="entry name" value="TRANS-ACONITATE 2-METHYLTRANSFERASE"/>
    <property type="match status" value="1"/>
</dbReference>
<dbReference type="Gene3D" id="3.40.50.150">
    <property type="entry name" value="Vaccinia Virus protein VP39"/>
    <property type="match status" value="1"/>
</dbReference>
<evidence type="ECO:0000256" key="1">
    <source>
        <dbReference type="ARBA" id="ARBA00022603"/>
    </source>
</evidence>
<dbReference type="EMBL" id="BMMZ01000020">
    <property type="protein sequence ID" value="GGL83217.1"/>
    <property type="molecule type" value="Genomic_DNA"/>
</dbReference>
<name>A0A917SK24_9ACTN</name>
<dbReference type="AlphaFoldDB" id="A0A917SK24"/>
<reference evidence="4" key="2">
    <citation type="submission" date="2020-09" db="EMBL/GenBank/DDBJ databases">
        <authorList>
            <person name="Sun Q."/>
            <person name="Zhou Y."/>
        </authorList>
    </citation>
    <scope>NUCLEOTIDE SEQUENCE</scope>
    <source>
        <strain evidence="4">CGMCC 4.7306</strain>
    </source>
</reference>
<gene>
    <name evidence="4" type="ORF">GCM10011575_46940</name>
</gene>
<keyword evidence="2" id="KW-0808">Transferase</keyword>
<proteinExistence type="predicted"/>
<accession>A0A917SK24</accession>
<dbReference type="GO" id="GO:0008168">
    <property type="term" value="F:methyltransferase activity"/>
    <property type="evidence" value="ECO:0007669"/>
    <property type="project" value="UniProtKB-KW"/>
</dbReference>
<dbReference type="InterPro" id="IPR041698">
    <property type="entry name" value="Methyltransf_25"/>
</dbReference>
<dbReference type="Pfam" id="PF13649">
    <property type="entry name" value="Methyltransf_25"/>
    <property type="match status" value="1"/>
</dbReference>
<organism evidence="4 5">
    <name type="scientific">Microlunatus endophyticus</name>
    <dbReference type="NCBI Taxonomy" id="1716077"/>
    <lineage>
        <taxon>Bacteria</taxon>
        <taxon>Bacillati</taxon>
        <taxon>Actinomycetota</taxon>
        <taxon>Actinomycetes</taxon>
        <taxon>Propionibacteriales</taxon>
        <taxon>Propionibacteriaceae</taxon>
        <taxon>Microlunatus</taxon>
    </lineage>
</organism>
<dbReference type="SUPFAM" id="SSF53335">
    <property type="entry name" value="S-adenosyl-L-methionine-dependent methyltransferases"/>
    <property type="match status" value="1"/>
</dbReference>
<dbReference type="Proteomes" id="UP000613840">
    <property type="component" value="Unassembled WGS sequence"/>
</dbReference>
<keyword evidence="1" id="KW-0489">Methyltransferase</keyword>
<dbReference type="GO" id="GO:0032259">
    <property type="term" value="P:methylation"/>
    <property type="evidence" value="ECO:0007669"/>
    <property type="project" value="UniProtKB-KW"/>
</dbReference>
<dbReference type="RefSeq" id="WP_188898455.1">
    <property type="nucleotide sequence ID" value="NZ_BMMZ01000020.1"/>
</dbReference>
<evidence type="ECO:0000256" key="2">
    <source>
        <dbReference type="ARBA" id="ARBA00022679"/>
    </source>
</evidence>
<feature type="domain" description="Methyltransferase" evidence="3">
    <location>
        <begin position="53"/>
        <end position="139"/>
    </location>
</feature>
<evidence type="ECO:0000313" key="5">
    <source>
        <dbReference type="Proteomes" id="UP000613840"/>
    </source>
</evidence>